<dbReference type="Gene3D" id="1.25.40.290">
    <property type="entry name" value="ARM repeat domains"/>
    <property type="match status" value="1"/>
</dbReference>
<protein>
    <submittedName>
        <fullName evidence="1">DNA alkylation repair protein</fullName>
    </submittedName>
</protein>
<dbReference type="InterPro" id="IPR016024">
    <property type="entry name" value="ARM-type_fold"/>
</dbReference>
<dbReference type="InterPro" id="IPR021133">
    <property type="entry name" value="HEAT_type_2"/>
</dbReference>
<dbReference type="RefSeq" id="WP_336436183.1">
    <property type="nucleotide sequence ID" value="NZ_JBAWKS010000002.1"/>
</dbReference>
<reference evidence="1 2" key="1">
    <citation type="submission" date="2023-12" db="EMBL/GenBank/DDBJ databases">
        <title>Friends and Foes: Symbiotic and Algicidal bacterial influence on Karenia brevis blooms.</title>
        <authorList>
            <person name="Fei C."/>
            <person name="Mohamed A.R."/>
            <person name="Booker A."/>
            <person name="Arshad M."/>
            <person name="Klass S."/>
            <person name="Ahn S."/>
            <person name="Gilbert P.M."/>
            <person name="Heil C.A."/>
            <person name="Martinez J.M."/>
            <person name="Amin S.A."/>
        </authorList>
    </citation>
    <scope>NUCLEOTIDE SEQUENCE [LARGE SCALE GENOMIC DNA]</scope>
    <source>
        <strain evidence="1 2">CE15</strain>
    </source>
</reference>
<organism evidence="1 2">
    <name type="scientific">Pseudoalteromonas spongiae</name>
    <dbReference type="NCBI Taxonomy" id="298657"/>
    <lineage>
        <taxon>Bacteria</taxon>
        <taxon>Pseudomonadati</taxon>
        <taxon>Pseudomonadota</taxon>
        <taxon>Gammaproteobacteria</taxon>
        <taxon>Alteromonadales</taxon>
        <taxon>Pseudoalteromonadaceae</taxon>
        <taxon>Pseudoalteromonas</taxon>
    </lineage>
</organism>
<keyword evidence="2" id="KW-1185">Reference proteome</keyword>
<name>A0ABU8EW04_9GAMM</name>
<gene>
    <name evidence="1" type="ORF">WAE96_15915</name>
</gene>
<dbReference type="SUPFAM" id="SSF48371">
    <property type="entry name" value="ARM repeat"/>
    <property type="match status" value="1"/>
</dbReference>
<evidence type="ECO:0000313" key="1">
    <source>
        <dbReference type="EMBL" id="MEI4551160.1"/>
    </source>
</evidence>
<dbReference type="Proteomes" id="UP001382455">
    <property type="component" value="Unassembled WGS sequence"/>
</dbReference>
<evidence type="ECO:0000313" key="2">
    <source>
        <dbReference type="Proteomes" id="UP001382455"/>
    </source>
</evidence>
<proteinExistence type="predicted"/>
<dbReference type="EMBL" id="JBAWKS010000002">
    <property type="protein sequence ID" value="MEI4551160.1"/>
    <property type="molecule type" value="Genomic_DNA"/>
</dbReference>
<accession>A0ABU8EW04</accession>
<sequence length="287" mass="32402">MSVQLPSFTKASIPSAPRAIAKGSSLANLLNDNAICFLARNIELVYAKFNSTQFVEACRLAPSDLALMAKGQYIAATLHQYLPAHYQTAIDILLRTLIDADESSEEFGLAGFYYLPYSFYIANYGLDAKYNNGSDPFDISMQAQYQLTQRFSAEFCIRPFLITQQARTLETLNEWQFDSNRHIRRLVSEGTRPKLPWGKRLPAIISDPTPILPFLCQLKDDSSLYVRRSVANSLGDIAKDHPELVFDLLDSWVGSANTELKWLIRHAVRYYAKKDHARALALRIAAK</sequence>
<dbReference type="PROSITE" id="PS50077">
    <property type="entry name" value="HEAT_REPEAT"/>
    <property type="match status" value="1"/>
</dbReference>
<comment type="caution">
    <text evidence="1">The sequence shown here is derived from an EMBL/GenBank/DDBJ whole genome shotgun (WGS) entry which is preliminary data.</text>
</comment>